<evidence type="ECO:0000313" key="4">
    <source>
        <dbReference type="Proteomes" id="UP000321393"/>
    </source>
</evidence>
<evidence type="ECO:0000256" key="1">
    <source>
        <dbReference type="SAM" id="MobiDB-lite"/>
    </source>
</evidence>
<name>A0A5D3BND1_CUCMM</name>
<gene>
    <name evidence="3" type="ORF">E5676_scaffold49G00400</name>
    <name evidence="2" type="ORF">E6C27_scaffold43059G00540</name>
</gene>
<evidence type="ECO:0000313" key="2">
    <source>
        <dbReference type="EMBL" id="KAA0033869.1"/>
    </source>
</evidence>
<protein>
    <submittedName>
        <fullName evidence="3">Retrotransposon protein</fullName>
    </submittedName>
</protein>
<accession>A0A5D3BND1</accession>
<organism evidence="3 5">
    <name type="scientific">Cucumis melo var. makuwa</name>
    <name type="common">Oriental melon</name>
    <dbReference type="NCBI Taxonomy" id="1194695"/>
    <lineage>
        <taxon>Eukaryota</taxon>
        <taxon>Viridiplantae</taxon>
        <taxon>Streptophyta</taxon>
        <taxon>Embryophyta</taxon>
        <taxon>Tracheophyta</taxon>
        <taxon>Spermatophyta</taxon>
        <taxon>Magnoliopsida</taxon>
        <taxon>eudicotyledons</taxon>
        <taxon>Gunneridae</taxon>
        <taxon>Pentapetalae</taxon>
        <taxon>rosids</taxon>
        <taxon>fabids</taxon>
        <taxon>Cucurbitales</taxon>
        <taxon>Cucurbitaceae</taxon>
        <taxon>Benincaseae</taxon>
        <taxon>Cucumis</taxon>
    </lineage>
</organism>
<feature type="compositionally biased region" description="Polar residues" evidence="1">
    <location>
        <begin position="51"/>
        <end position="83"/>
    </location>
</feature>
<dbReference type="EMBL" id="SSTE01020563">
    <property type="protein sequence ID" value="KAA0033869.1"/>
    <property type="molecule type" value="Genomic_DNA"/>
</dbReference>
<dbReference type="AlphaFoldDB" id="A0A5D3BND1"/>
<comment type="caution">
    <text evidence="3">The sequence shown here is derived from an EMBL/GenBank/DDBJ whole genome shotgun (WGS) entry which is preliminary data.</text>
</comment>
<dbReference type="Proteomes" id="UP000321393">
    <property type="component" value="Unassembled WGS sequence"/>
</dbReference>
<reference evidence="4 5" key="1">
    <citation type="submission" date="2019-08" db="EMBL/GenBank/DDBJ databases">
        <title>Draft genome sequences of two oriental melons (Cucumis melo L. var makuwa).</title>
        <authorList>
            <person name="Kwon S.-Y."/>
        </authorList>
    </citation>
    <scope>NUCLEOTIDE SEQUENCE [LARGE SCALE GENOMIC DNA]</scope>
    <source>
        <strain evidence="5">cv. Chang Bougi</strain>
        <strain evidence="4">cv. SW 3</strain>
        <tissue evidence="3">Leaf</tissue>
    </source>
</reference>
<dbReference type="OrthoDB" id="618098at2759"/>
<proteinExistence type="predicted"/>
<evidence type="ECO:0000313" key="3">
    <source>
        <dbReference type="EMBL" id="TYK01253.1"/>
    </source>
</evidence>
<feature type="region of interest" description="Disordered" evidence="1">
    <location>
        <begin position="48"/>
        <end position="96"/>
    </location>
</feature>
<evidence type="ECO:0000313" key="5">
    <source>
        <dbReference type="Proteomes" id="UP000321947"/>
    </source>
</evidence>
<dbReference type="Proteomes" id="UP000321947">
    <property type="component" value="Unassembled WGS sequence"/>
</dbReference>
<dbReference type="PANTHER" id="PTHR46250">
    <property type="entry name" value="MYB/SANT-LIKE DNA-BINDING DOMAIN PROTEIN-RELATED"/>
    <property type="match status" value="1"/>
</dbReference>
<dbReference type="EMBL" id="SSTD01016279">
    <property type="protein sequence ID" value="TYK01253.1"/>
    <property type="molecule type" value="Genomic_DNA"/>
</dbReference>
<sequence>MHRSPMEVVLDDIYVKVNVLATDRSRYRTWKDEVAINILGVYDTKEDKDTTYNSDESIQSIEESLSNPSRKVTLPSPDNNSKENVPAHSRKNDSSCSGFSWNDEFKCIIAKKELFNWSHPAAKGLINKSFPYYDDLSYVFGKDHATGARIEIFAMWDQMCQEAHDLVAQVKVRSKRKWGGQTTKTVNIIRNTIEYAKDQLKAIAEWMNVQHQVLQEIEILPMQKKTSEEQMSGYALSRSHFSHIGRMAFS</sequence>